<proteinExistence type="predicted"/>
<dbReference type="EMBL" id="JABVXQ010000006">
    <property type="protein sequence ID" value="KAF6104498.1"/>
    <property type="molecule type" value="Genomic_DNA"/>
</dbReference>
<comment type="caution">
    <text evidence="2">The sequence shown here is derived from an EMBL/GenBank/DDBJ whole genome shotgun (WGS) entry which is preliminary data.</text>
</comment>
<reference evidence="2 3" key="1">
    <citation type="journal article" date="2020" name="Nature">
        <title>Six reference-quality genomes reveal evolution of bat adaptations.</title>
        <authorList>
            <person name="Jebb D."/>
            <person name="Huang Z."/>
            <person name="Pippel M."/>
            <person name="Hughes G.M."/>
            <person name="Lavrichenko K."/>
            <person name="Devanna P."/>
            <person name="Winkler S."/>
            <person name="Jermiin L.S."/>
            <person name="Skirmuntt E.C."/>
            <person name="Katzourakis A."/>
            <person name="Burkitt-Gray L."/>
            <person name="Ray D.A."/>
            <person name="Sullivan K.A.M."/>
            <person name="Roscito J.G."/>
            <person name="Kirilenko B.M."/>
            <person name="Davalos L.M."/>
            <person name="Corthals A.P."/>
            <person name="Power M.L."/>
            <person name="Jones G."/>
            <person name="Ransome R.D."/>
            <person name="Dechmann D.K.N."/>
            <person name="Locatelli A.G."/>
            <person name="Puechmaille S.J."/>
            <person name="Fedrigo O."/>
            <person name="Jarvis E.D."/>
            <person name="Hiller M."/>
            <person name="Vernes S.C."/>
            <person name="Myers E.W."/>
            <person name="Teeling E.C."/>
        </authorList>
    </citation>
    <scope>NUCLEOTIDE SEQUENCE [LARGE SCALE GENOMIC DNA]</scope>
    <source>
        <strain evidence="2">Bat1K_MPI-CBG_1</strain>
    </source>
</reference>
<protein>
    <submittedName>
        <fullName evidence="2">Uncharacterized protein</fullName>
    </submittedName>
</protein>
<organism evidence="2 3">
    <name type="scientific">Phyllostomus discolor</name>
    <name type="common">pale spear-nosed bat</name>
    <dbReference type="NCBI Taxonomy" id="89673"/>
    <lineage>
        <taxon>Eukaryota</taxon>
        <taxon>Metazoa</taxon>
        <taxon>Chordata</taxon>
        <taxon>Craniata</taxon>
        <taxon>Vertebrata</taxon>
        <taxon>Euteleostomi</taxon>
        <taxon>Mammalia</taxon>
        <taxon>Eutheria</taxon>
        <taxon>Laurasiatheria</taxon>
        <taxon>Chiroptera</taxon>
        <taxon>Yangochiroptera</taxon>
        <taxon>Phyllostomidae</taxon>
        <taxon>Phyllostominae</taxon>
        <taxon>Phyllostomus</taxon>
    </lineage>
</organism>
<name>A0A834A485_9CHIR</name>
<evidence type="ECO:0000313" key="3">
    <source>
        <dbReference type="Proteomes" id="UP000664940"/>
    </source>
</evidence>
<feature type="region of interest" description="Disordered" evidence="1">
    <location>
        <begin position="1"/>
        <end position="32"/>
    </location>
</feature>
<sequence>MGGSGPGTVGAWAHRVGSTPRGQEGQRWERERPCEPAAGVGLKGEIRGSGCQGWVATAVGREARVQGAPWCRGKSRGGAGGVGCPGALFLLQDLTGRGEGPGSALAKWWGCGPLSEDRAWQPLGASWEWGTMALPCGLPWALDRGSL</sequence>
<dbReference type="AlphaFoldDB" id="A0A834A485"/>
<accession>A0A834A485</accession>
<gene>
    <name evidence="2" type="ORF">HJG60_011413</name>
</gene>
<evidence type="ECO:0000313" key="2">
    <source>
        <dbReference type="EMBL" id="KAF6104498.1"/>
    </source>
</evidence>
<evidence type="ECO:0000256" key="1">
    <source>
        <dbReference type="SAM" id="MobiDB-lite"/>
    </source>
</evidence>
<dbReference type="Proteomes" id="UP000664940">
    <property type="component" value="Unassembled WGS sequence"/>
</dbReference>